<accession>A0ABV4UD90</accession>
<evidence type="ECO:0000259" key="6">
    <source>
        <dbReference type="PROSITE" id="PS50893"/>
    </source>
</evidence>
<dbReference type="SMART" id="SM00382">
    <property type="entry name" value="AAA"/>
    <property type="match status" value="1"/>
</dbReference>
<protein>
    <submittedName>
        <fullName evidence="7">Metal ABC transporter ATP-binding protein</fullName>
    </submittedName>
</protein>
<dbReference type="GO" id="GO:0005524">
    <property type="term" value="F:ATP binding"/>
    <property type="evidence" value="ECO:0007669"/>
    <property type="project" value="UniProtKB-KW"/>
</dbReference>
<feature type="domain" description="ABC transporter" evidence="6">
    <location>
        <begin position="15"/>
        <end position="250"/>
    </location>
</feature>
<gene>
    <name evidence="7" type="ORF">ABCS64_03695</name>
</gene>
<dbReference type="Pfam" id="PF00005">
    <property type="entry name" value="ABC_tran"/>
    <property type="match status" value="1"/>
</dbReference>
<keyword evidence="3" id="KW-1003">Cell membrane</keyword>
<evidence type="ECO:0000313" key="8">
    <source>
        <dbReference type="Proteomes" id="UP001574673"/>
    </source>
</evidence>
<proteinExistence type="inferred from homology"/>
<dbReference type="InterPro" id="IPR027417">
    <property type="entry name" value="P-loop_NTPase"/>
</dbReference>
<keyword evidence="2" id="KW-0813">Transport</keyword>
<keyword evidence="4" id="KW-0547">Nucleotide-binding</keyword>
<dbReference type="PANTHER" id="PTHR42734:SF5">
    <property type="entry name" value="IRON TRANSPORT SYSTEM ATP-BINDING PROTEIN HI_0361-RELATED"/>
    <property type="match status" value="1"/>
</dbReference>
<dbReference type="InterPro" id="IPR017871">
    <property type="entry name" value="ABC_transporter-like_CS"/>
</dbReference>
<evidence type="ECO:0000256" key="3">
    <source>
        <dbReference type="ARBA" id="ARBA00022475"/>
    </source>
</evidence>
<organism evidence="7 8">
    <name type="scientific">Dentiradicibacter hellwigii</name>
    <dbReference type="NCBI Taxonomy" id="3149053"/>
    <lineage>
        <taxon>Bacteria</taxon>
        <taxon>Pseudomonadati</taxon>
        <taxon>Pseudomonadota</taxon>
        <taxon>Betaproteobacteria</taxon>
        <taxon>Rhodocyclales</taxon>
        <taxon>Rhodocyclaceae</taxon>
        <taxon>Dentiradicibacter</taxon>
    </lineage>
</organism>
<evidence type="ECO:0000256" key="4">
    <source>
        <dbReference type="ARBA" id="ARBA00022741"/>
    </source>
</evidence>
<dbReference type="Proteomes" id="UP001574673">
    <property type="component" value="Unassembled WGS sequence"/>
</dbReference>
<evidence type="ECO:0000256" key="2">
    <source>
        <dbReference type="ARBA" id="ARBA00022448"/>
    </source>
</evidence>
<evidence type="ECO:0000313" key="7">
    <source>
        <dbReference type="EMBL" id="MFA9949438.1"/>
    </source>
</evidence>
<dbReference type="PANTHER" id="PTHR42734">
    <property type="entry name" value="METAL TRANSPORT SYSTEM ATP-BINDING PROTEIN TM_0124-RELATED"/>
    <property type="match status" value="1"/>
</dbReference>
<dbReference type="PROSITE" id="PS50893">
    <property type="entry name" value="ABC_TRANSPORTER_2"/>
    <property type="match status" value="1"/>
</dbReference>
<dbReference type="InterPro" id="IPR003439">
    <property type="entry name" value="ABC_transporter-like_ATP-bd"/>
</dbReference>
<dbReference type="Gene3D" id="3.40.50.300">
    <property type="entry name" value="P-loop containing nucleotide triphosphate hydrolases"/>
    <property type="match status" value="1"/>
</dbReference>
<dbReference type="InterPro" id="IPR003593">
    <property type="entry name" value="AAA+_ATPase"/>
</dbReference>
<evidence type="ECO:0000256" key="1">
    <source>
        <dbReference type="ARBA" id="ARBA00005417"/>
    </source>
</evidence>
<dbReference type="EMBL" id="JBEUWX010000002">
    <property type="protein sequence ID" value="MFA9949438.1"/>
    <property type="molecule type" value="Genomic_DNA"/>
</dbReference>
<dbReference type="SUPFAM" id="SSF52540">
    <property type="entry name" value="P-loop containing nucleoside triphosphate hydrolases"/>
    <property type="match status" value="1"/>
</dbReference>
<evidence type="ECO:0000256" key="5">
    <source>
        <dbReference type="ARBA" id="ARBA00022840"/>
    </source>
</evidence>
<keyword evidence="3" id="KW-0472">Membrane</keyword>
<sequence length="279" mass="30271">MTPDEMTDTSLNTSLEVADIAVTYPNGHRAIHDVSFSLRGGVTCALVGVNGSGKSTLFNAIIGIVHPQKGSVRINGLPVAQALKRNSVAYVPQSENIDWHFPILVKDVVMLGRYGHMGPLRRPHDADRVAVRAAMERMGIADLAERQIGALSGGQKKRVFLARALAQESRVILLDEPFTGVDVQTEYAVMDLLQALREQGYLMLVSTHNLGAVPRYCNEVVLLNRTVIARGSVADVYTVDNLERTFGGMLKNIGLGETAPQVRIVSDDEHPAVFFGGQA</sequence>
<comment type="caution">
    <text evidence="7">The sequence shown here is derived from an EMBL/GenBank/DDBJ whole genome shotgun (WGS) entry which is preliminary data.</text>
</comment>
<dbReference type="PROSITE" id="PS00211">
    <property type="entry name" value="ABC_TRANSPORTER_1"/>
    <property type="match status" value="1"/>
</dbReference>
<dbReference type="InterPro" id="IPR050153">
    <property type="entry name" value="Metal_Ion_Import_ABC"/>
</dbReference>
<dbReference type="RefSeq" id="WP_418890567.1">
    <property type="nucleotide sequence ID" value="NZ_JBEUWX010000002.1"/>
</dbReference>
<name>A0ABV4UD90_9RHOO</name>
<keyword evidence="8" id="KW-1185">Reference proteome</keyword>
<dbReference type="CDD" id="cd03235">
    <property type="entry name" value="ABC_Metallic_Cations"/>
    <property type="match status" value="1"/>
</dbReference>
<comment type="similarity">
    <text evidence="1">Belongs to the ABC transporter superfamily.</text>
</comment>
<keyword evidence="5 7" id="KW-0067">ATP-binding</keyword>
<reference evidence="8" key="1">
    <citation type="submission" date="2024-06" db="EMBL/GenBank/DDBJ databases">
        <title>Radixoralia hellwigii gen. nov., sp nov., isolated from a root canal in the human oral cavity.</title>
        <authorList>
            <person name="Bartsch S."/>
            <person name="Wittmer A."/>
            <person name="Schulz A.-K."/>
            <person name="Neumann-Schaal M."/>
            <person name="Wolf J."/>
            <person name="Gronow S."/>
            <person name="Tennert C."/>
            <person name="Haecker G."/>
            <person name="Cieplik F."/>
            <person name="Al-Ahmad A."/>
        </authorList>
    </citation>
    <scope>NUCLEOTIDE SEQUENCE [LARGE SCALE GENOMIC DNA]</scope>
    <source>
        <strain evidence="8">Wk13</strain>
    </source>
</reference>